<dbReference type="InterPro" id="IPR036259">
    <property type="entry name" value="MFS_trans_sf"/>
</dbReference>
<keyword evidence="1" id="KW-0812">Transmembrane</keyword>
<feature type="transmembrane region" description="Helical" evidence="1">
    <location>
        <begin position="315"/>
        <end position="336"/>
    </location>
</feature>
<evidence type="ECO:0000313" key="4">
    <source>
        <dbReference type="Proteomes" id="UP000679213"/>
    </source>
</evidence>
<dbReference type="SUPFAM" id="SSF103473">
    <property type="entry name" value="MFS general substrate transporter"/>
    <property type="match status" value="1"/>
</dbReference>
<keyword evidence="1" id="KW-0472">Membrane</keyword>
<feature type="transmembrane region" description="Helical" evidence="1">
    <location>
        <begin position="150"/>
        <end position="170"/>
    </location>
</feature>
<keyword evidence="1" id="KW-1133">Transmembrane helix</keyword>
<feature type="transmembrane region" description="Helical" evidence="1">
    <location>
        <begin position="176"/>
        <end position="195"/>
    </location>
</feature>
<dbReference type="GO" id="GO:0022857">
    <property type="term" value="F:transmembrane transporter activity"/>
    <property type="evidence" value="ECO:0007669"/>
    <property type="project" value="InterPro"/>
</dbReference>
<evidence type="ECO:0000256" key="1">
    <source>
        <dbReference type="SAM" id="Phobius"/>
    </source>
</evidence>
<dbReference type="Proteomes" id="UP000679213">
    <property type="component" value="Chromosome I"/>
</dbReference>
<dbReference type="AlphaFoldDB" id="A0A8D6PVB2"/>
<evidence type="ECO:0000313" key="3">
    <source>
        <dbReference type="EMBL" id="CAB3289238.1"/>
    </source>
</evidence>
<dbReference type="RefSeq" id="WP_214399477.1">
    <property type="nucleotide sequence ID" value="NZ_LR792632.1"/>
</dbReference>
<dbReference type="InterPro" id="IPR020846">
    <property type="entry name" value="MFS_dom"/>
</dbReference>
<dbReference type="PROSITE" id="PS50850">
    <property type="entry name" value="MFS"/>
    <property type="match status" value="1"/>
</dbReference>
<name>A0A8D6PVB2_9EURY</name>
<feature type="transmembrane region" description="Helical" evidence="1">
    <location>
        <begin position="21"/>
        <end position="42"/>
    </location>
</feature>
<dbReference type="CDD" id="cd17370">
    <property type="entry name" value="MFS_MJ1317_like"/>
    <property type="match status" value="1"/>
</dbReference>
<keyword evidence="4" id="KW-1185">Reference proteome</keyword>
<dbReference type="EMBL" id="LR792632">
    <property type="protein sequence ID" value="CAB3289238.1"/>
    <property type="molecule type" value="Genomic_DNA"/>
</dbReference>
<dbReference type="Pfam" id="PF07690">
    <property type="entry name" value="MFS_1"/>
    <property type="match status" value="2"/>
</dbReference>
<dbReference type="PANTHER" id="PTHR23518:SF2">
    <property type="entry name" value="MAJOR FACILITATOR SUPERFAMILY TRANSPORTER"/>
    <property type="match status" value="1"/>
</dbReference>
<feature type="transmembrane region" description="Helical" evidence="1">
    <location>
        <begin position="255"/>
        <end position="278"/>
    </location>
</feature>
<dbReference type="KEGG" id="mesg:MLAUSG7_1124"/>
<feature type="transmembrane region" description="Helical" evidence="1">
    <location>
        <begin position="54"/>
        <end position="77"/>
    </location>
</feature>
<reference evidence="3 4" key="1">
    <citation type="submission" date="2020-04" db="EMBL/GenBank/DDBJ databases">
        <authorList>
            <consortium name="Genoscope - CEA"/>
            <person name="William W."/>
        </authorList>
    </citation>
    <scope>NUCLEOTIDE SEQUENCE [LARGE SCALE GENOMIC DNA]</scope>
    <source>
        <strain evidence="3 4">SG7</strain>
    </source>
</reference>
<sequence>MVRNVEKQNLQKNTKELSKNVYLLGFTSFLNDMSSEMIMPILPMLITSLGGGSLSIGLVGGLRELISNILMVLVGYYSDKIRKRKIFVILGYLTSSIFKLLLGLSKSWLKAIIFSSLERMGKGIRTAPRDAIISESMPKTLGKGFGIQRAFDTAGAILGSTISLLFILFFQYKFNQIILIAAVIGFFSIIPLYFVKEKKIVSNNNKIRFRVGIKNLSKELKLFILISAIFTLSNFSYMFYILRAQEFLMIVDEKMAVVIPIALYILYNIFYATFSIPFGILSDKIGRKSVLTLGYILYGITSLGFAYFISQKSLILLFALYGIAYASFAGNQKAYVSDLSSEDIRATALGLFYTVVGLTSLPASLIAGYLWKINPEITFLYGSFLAIFSGLLLLFLKT</sequence>
<proteinExistence type="predicted"/>
<feature type="transmembrane region" description="Helical" evidence="1">
    <location>
        <begin position="348"/>
        <end position="371"/>
    </location>
</feature>
<dbReference type="Gene3D" id="1.20.1250.20">
    <property type="entry name" value="MFS general substrate transporter like domains"/>
    <property type="match status" value="2"/>
</dbReference>
<feature type="transmembrane region" description="Helical" evidence="1">
    <location>
        <begin position="290"/>
        <end position="309"/>
    </location>
</feature>
<gene>
    <name evidence="3" type="ORF">MLAUSG7_1124</name>
</gene>
<accession>A0A8D6PVB2</accession>
<dbReference type="PANTHER" id="PTHR23518">
    <property type="entry name" value="C-METHYLTRANSFERASE"/>
    <property type="match status" value="1"/>
</dbReference>
<dbReference type="InterPro" id="IPR011701">
    <property type="entry name" value="MFS"/>
</dbReference>
<feature type="transmembrane region" description="Helical" evidence="1">
    <location>
        <begin position="377"/>
        <end position="396"/>
    </location>
</feature>
<organism evidence="3 4">
    <name type="scientific">Methanocaldococcus lauensis</name>
    <dbReference type="NCBI Taxonomy" id="2546128"/>
    <lineage>
        <taxon>Archaea</taxon>
        <taxon>Methanobacteriati</taxon>
        <taxon>Methanobacteriota</taxon>
        <taxon>Methanomada group</taxon>
        <taxon>Methanococci</taxon>
        <taxon>Methanococcales</taxon>
        <taxon>Methanocaldococcaceae</taxon>
        <taxon>Methanocaldococcus</taxon>
    </lineage>
</organism>
<feature type="transmembrane region" description="Helical" evidence="1">
    <location>
        <begin position="222"/>
        <end position="243"/>
    </location>
</feature>
<dbReference type="GeneID" id="65883920"/>
<feature type="domain" description="Major facilitator superfamily (MFS) profile" evidence="2">
    <location>
        <begin position="20"/>
        <end position="398"/>
    </location>
</feature>
<evidence type="ECO:0000259" key="2">
    <source>
        <dbReference type="PROSITE" id="PS50850"/>
    </source>
</evidence>
<protein>
    <submittedName>
        <fullName evidence="3">Major facilitator superfamily MFS_1</fullName>
    </submittedName>
</protein>